<evidence type="ECO:0000256" key="1">
    <source>
        <dbReference type="SAM" id="MobiDB-lite"/>
    </source>
</evidence>
<dbReference type="InterPro" id="IPR019099">
    <property type="entry name" value="Uncharacterised_PGPGW_TM"/>
</dbReference>
<keyword evidence="2" id="KW-0472">Membrane</keyword>
<keyword evidence="2" id="KW-1133">Transmembrane helix</keyword>
<accession>A0A7D4C7C5</accession>
<feature type="region of interest" description="Disordered" evidence="1">
    <location>
        <begin position="64"/>
        <end position="84"/>
    </location>
</feature>
<dbReference type="RefSeq" id="WP_173223035.1">
    <property type="nucleotide sequence ID" value="NZ_CP048104.1"/>
</dbReference>
<dbReference type="Proteomes" id="UP000503088">
    <property type="component" value="Chromosome"/>
</dbReference>
<proteinExistence type="predicted"/>
<evidence type="ECO:0000313" key="3">
    <source>
        <dbReference type="EMBL" id="QKG84896.1"/>
    </source>
</evidence>
<keyword evidence="2" id="KW-0812">Transmembrane</keyword>
<feature type="transmembrane region" description="Helical" evidence="2">
    <location>
        <begin position="7"/>
        <end position="27"/>
    </location>
</feature>
<evidence type="ECO:0000313" key="4">
    <source>
        <dbReference type="Proteomes" id="UP000503088"/>
    </source>
</evidence>
<dbReference type="KEGG" id="kpul:GXN76_10730"/>
<dbReference type="AlphaFoldDB" id="A0A7D4C7C5"/>
<evidence type="ECO:0000256" key="2">
    <source>
        <dbReference type="SAM" id="Phobius"/>
    </source>
</evidence>
<protein>
    <submittedName>
        <fullName evidence="3">DUF454 family protein</fullName>
    </submittedName>
</protein>
<sequence>MKKTIKYIGLQVIGWLFIVLGILGLFLPILQGIAFLIIGMLILSRTSPWAKRLIKRMEKRYPSLSKQMNKIRKHPRWKRLLPDD</sequence>
<organism evidence="3 4">
    <name type="scientific">Kroppenstedtia pulmonis</name>
    <dbReference type="NCBI Taxonomy" id="1380685"/>
    <lineage>
        <taxon>Bacteria</taxon>
        <taxon>Bacillati</taxon>
        <taxon>Bacillota</taxon>
        <taxon>Bacilli</taxon>
        <taxon>Bacillales</taxon>
        <taxon>Thermoactinomycetaceae</taxon>
        <taxon>Kroppenstedtia</taxon>
    </lineage>
</organism>
<dbReference type="EMBL" id="CP048104">
    <property type="protein sequence ID" value="QKG84896.1"/>
    <property type="molecule type" value="Genomic_DNA"/>
</dbReference>
<feature type="compositionally biased region" description="Basic residues" evidence="1">
    <location>
        <begin position="69"/>
        <end position="84"/>
    </location>
</feature>
<keyword evidence="4" id="KW-1185">Reference proteome</keyword>
<dbReference type="Pfam" id="PF09656">
    <property type="entry name" value="PGPGW"/>
    <property type="match status" value="1"/>
</dbReference>
<name>A0A7D4C7C5_9BACL</name>
<reference evidence="3 4" key="1">
    <citation type="submission" date="2020-01" db="EMBL/GenBank/DDBJ databases">
        <authorList>
            <person name="Gulvik C.A."/>
            <person name="Batra D.G."/>
        </authorList>
    </citation>
    <scope>NUCLEOTIDE SEQUENCE [LARGE SCALE GENOMIC DNA]</scope>
    <source>
        <strain evidence="3 4">W9323</strain>
    </source>
</reference>
<gene>
    <name evidence="3" type="ORF">GXN76_10730</name>
</gene>